<comment type="subcellular location">
    <subcellularLocation>
        <location evidence="1">Membrane</location>
        <topology evidence="1">Multi-pass membrane protein</topology>
    </subcellularLocation>
</comment>
<organism evidence="8 9">
    <name type="scientific">Gnomoniopsis smithogilvyi</name>
    <dbReference type="NCBI Taxonomy" id="1191159"/>
    <lineage>
        <taxon>Eukaryota</taxon>
        <taxon>Fungi</taxon>
        <taxon>Dikarya</taxon>
        <taxon>Ascomycota</taxon>
        <taxon>Pezizomycotina</taxon>
        <taxon>Sordariomycetes</taxon>
        <taxon>Sordariomycetidae</taxon>
        <taxon>Diaporthales</taxon>
        <taxon>Gnomoniaceae</taxon>
        <taxon>Gnomoniopsis</taxon>
    </lineage>
</organism>
<evidence type="ECO:0000256" key="5">
    <source>
        <dbReference type="ARBA" id="ARBA00023136"/>
    </source>
</evidence>
<dbReference type="GO" id="GO:0022857">
    <property type="term" value="F:transmembrane transporter activity"/>
    <property type="evidence" value="ECO:0007669"/>
    <property type="project" value="InterPro"/>
</dbReference>
<dbReference type="PANTHER" id="PTHR43791:SF81">
    <property type="entry name" value="TRANSPORTER, PUTATIVE (AFU_ORTHOLOGUE AFUA_7G01190)-RELATED"/>
    <property type="match status" value="1"/>
</dbReference>
<dbReference type="EMBL" id="JAPEVB010000006">
    <property type="protein sequence ID" value="KAJ4386106.1"/>
    <property type="molecule type" value="Genomic_DNA"/>
</dbReference>
<dbReference type="Pfam" id="PF07690">
    <property type="entry name" value="MFS_1"/>
    <property type="match status" value="1"/>
</dbReference>
<evidence type="ECO:0000313" key="9">
    <source>
        <dbReference type="Proteomes" id="UP001140453"/>
    </source>
</evidence>
<keyword evidence="2" id="KW-0813">Transport</keyword>
<dbReference type="PANTHER" id="PTHR43791">
    <property type="entry name" value="PERMEASE-RELATED"/>
    <property type="match status" value="1"/>
</dbReference>
<feature type="region of interest" description="Disordered" evidence="6">
    <location>
        <begin position="1"/>
        <end position="27"/>
    </location>
</feature>
<keyword evidence="3 7" id="KW-0812">Transmembrane</keyword>
<reference evidence="8" key="1">
    <citation type="submission" date="2022-10" db="EMBL/GenBank/DDBJ databases">
        <title>Tapping the CABI collections for fungal endophytes: first genome assemblies for Collariella, Neodidymelliopsis, Ascochyta clinopodiicola, Didymella pomorum, Didymosphaeria variabile, Neocosmospora piperis and Neocucurbitaria cava.</title>
        <authorList>
            <person name="Hill R."/>
        </authorList>
    </citation>
    <scope>NUCLEOTIDE SEQUENCE</scope>
    <source>
        <strain evidence="8">IMI 355082</strain>
    </source>
</reference>
<feature type="transmembrane region" description="Helical" evidence="7">
    <location>
        <begin position="383"/>
        <end position="405"/>
    </location>
</feature>
<evidence type="ECO:0000256" key="4">
    <source>
        <dbReference type="ARBA" id="ARBA00022989"/>
    </source>
</evidence>
<comment type="caution">
    <text evidence="8">The sequence shown here is derived from an EMBL/GenBank/DDBJ whole genome shotgun (WGS) entry which is preliminary data.</text>
</comment>
<evidence type="ECO:0000256" key="7">
    <source>
        <dbReference type="SAM" id="Phobius"/>
    </source>
</evidence>
<evidence type="ECO:0000313" key="8">
    <source>
        <dbReference type="EMBL" id="KAJ4386106.1"/>
    </source>
</evidence>
<feature type="transmembrane region" description="Helical" evidence="7">
    <location>
        <begin position="96"/>
        <end position="115"/>
    </location>
</feature>
<protein>
    <recommendedName>
        <fullName evidence="10">Allantoate permease</fullName>
    </recommendedName>
</protein>
<feature type="transmembrane region" description="Helical" evidence="7">
    <location>
        <begin position="127"/>
        <end position="150"/>
    </location>
</feature>
<accession>A0A9W8YJL9</accession>
<dbReference type="SUPFAM" id="SSF103473">
    <property type="entry name" value="MFS general substrate transporter"/>
    <property type="match status" value="1"/>
</dbReference>
<evidence type="ECO:0000256" key="2">
    <source>
        <dbReference type="ARBA" id="ARBA00022448"/>
    </source>
</evidence>
<evidence type="ECO:0008006" key="10">
    <source>
        <dbReference type="Google" id="ProtNLM"/>
    </source>
</evidence>
<feature type="transmembrane region" description="Helical" evidence="7">
    <location>
        <begin position="356"/>
        <end position="377"/>
    </location>
</feature>
<feature type="transmembrane region" description="Helical" evidence="7">
    <location>
        <begin position="324"/>
        <end position="349"/>
    </location>
</feature>
<feature type="transmembrane region" description="Helical" evidence="7">
    <location>
        <begin position="189"/>
        <end position="212"/>
    </location>
</feature>
<dbReference type="Gene3D" id="1.20.1250.20">
    <property type="entry name" value="MFS general substrate transporter like domains"/>
    <property type="match status" value="1"/>
</dbReference>
<dbReference type="InterPro" id="IPR011701">
    <property type="entry name" value="MFS"/>
</dbReference>
<dbReference type="OrthoDB" id="5188824at2759"/>
<dbReference type="GO" id="GO:0016020">
    <property type="term" value="C:membrane"/>
    <property type="evidence" value="ECO:0007669"/>
    <property type="project" value="UniProtKB-SubCell"/>
</dbReference>
<dbReference type="AlphaFoldDB" id="A0A9W8YJL9"/>
<evidence type="ECO:0000256" key="3">
    <source>
        <dbReference type="ARBA" id="ARBA00022692"/>
    </source>
</evidence>
<feature type="transmembrane region" description="Helical" evidence="7">
    <location>
        <begin position="156"/>
        <end position="177"/>
    </location>
</feature>
<dbReference type="InterPro" id="IPR036259">
    <property type="entry name" value="MFS_trans_sf"/>
</dbReference>
<feature type="transmembrane region" description="Helical" evidence="7">
    <location>
        <begin position="218"/>
        <end position="240"/>
    </location>
</feature>
<keyword evidence="5 7" id="KW-0472">Membrane</keyword>
<proteinExistence type="predicted"/>
<dbReference type="Proteomes" id="UP001140453">
    <property type="component" value="Unassembled WGS sequence"/>
</dbReference>
<name>A0A9W8YJL9_9PEZI</name>
<sequence>MDTKSNEKTSKSESIRSGAPDIKVDDGTKNEEAGVMTISSEIEGDPETLRQLVRKIDRCLLPFMMITEMLHNIDATSLGYAAVWGMREDLHLSTNTYTWVSSMLFFGYMICEWPMGLVAQHWHTGRVVGAVVTAWGLCMMSAALCTNFGGFATQRFFLGALQSVINPAWVLMTSIFYKRDEQAFRIVFWWSMNGVSLAVGGMLSFGCGYIQVANIPSWKWIYIIDGLLTVIWGMIVFLYVPTSPQTAKWLTPAERVMAVNRLASNKTGTKNSAIKMYQIIEALDPRKDPQGLMLFLLIFFNEFVNGGFSAFFAPNLAALGYSQLVTSLLGIPVGAAQVFWMVGAAAFTLKYKNVRITMAMLALIPAFIGFLLQIAIADGQGKVAKTVGVCLSLGYCATCALSFQLPAQNAGGFTKRTTMTSIAFLGYSLGNIIGPHVFYEGQTPKYLTGIDDEMKIMGHRRPNRTMPPPI</sequence>
<gene>
    <name evidence="8" type="ORF">N0V93_008998</name>
</gene>
<evidence type="ECO:0000256" key="1">
    <source>
        <dbReference type="ARBA" id="ARBA00004141"/>
    </source>
</evidence>
<keyword evidence="4 7" id="KW-1133">Transmembrane helix</keyword>
<feature type="transmembrane region" description="Helical" evidence="7">
    <location>
        <begin position="417"/>
        <end position="439"/>
    </location>
</feature>
<keyword evidence="9" id="KW-1185">Reference proteome</keyword>
<feature type="transmembrane region" description="Helical" evidence="7">
    <location>
        <begin position="292"/>
        <end position="312"/>
    </location>
</feature>
<feature type="compositionally biased region" description="Basic and acidic residues" evidence="6">
    <location>
        <begin position="1"/>
        <end position="14"/>
    </location>
</feature>
<evidence type="ECO:0000256" key="6">
    <source>
        <dbReference type="SAM" id="MobiDB-lite"/>
    </source>
</evidence>